<proteinExistence type="predicted"/>
<sequence length="132" mass="14854">MPIQFTGIPTNLPIHRRTGWLAFHPYLYSVPAALIPGAAKVFKACYVSSTQFKDRHLHDPSAMPPLHSRTRYIPPTLINAAHAHALISGPTASDPRTPLEPVRERRPEKCAMITYAPTHRERMMIGLVQYYG</sequence>
<gene>
    <name evidence="1" type="ORF">CNYM01_07458</name>
</gene>
<dbReference type="EMBL" id="JEMN01001206">
    <property type="protein sequence ID" value="KXH44366.1"/>
    <property type="molecule type" value="Genomic_DNA"/>
</dbReference>
<protein>
    <submittedName>
        <fullName evidence="1">Uncharacterized protein</fullName>
    </submittedName>
</protein>
<organism evidence="1 2">
    <name type="scientific">Colletotrichum nymphaeae SA-01</name>
    <dbReference type="NCBI Taxonomy" id="1460502"/>
    <lineage>
        <taxon>Eukaryota</taxon>
        <taxon>Fungi</taxon>
        <taxon>Dikarya</taxon>
        <taxon>Ascomycota</taxon>
        <taxon>Pezizomycotina</taxon>
        <taxon>Sordariomycetes</taxon>
        <taxon>Hypocreomycetidae</taxon>
        <taxon>Glomerellales</taxon>
        <taxon>Glomerellaceae</taxon>
        <taxon>Colletotrichum</taxon>
        <taxon>Colletotrichum acutatum species complex</taxon>
    </lineage>
</organism>
<accession>A0A135T8A4</accession>
<reference evidence="1 2" key="1">
    <citation type="submission" date="2014-02" db="EMBL/GenBank/DDBJ databases">
        <title>The genome sequence of Colletotrichum nymphaeae SA-01.</title>
        <authorList>
            <person name="Baroncelli R."/>
            <person name="Thon M.R."/>
        </authorList>
    </citation>
    <scope>NUCLEOTIDE SEQUENCE [LARGE SCALE GENOMIC DNA]</scope>
    <source>
        <strain evidence="1 2">SA-01</strain>
    </source>
</reference>
<evidence type="ECO:0000313" key="1">
    <source>
        <dbReference type="EMBL" id="KXH44366.1"/>
    </source>
</evidence>
<dbReference type="AlphaFoldDB" id="A0A135T8A4"/>
<name>A0A135T8A4_9PEZI</name>
<dbReference type="Proteomes" id="UP000070054">
    <property type="component" value="Unassembled WGS sequence"/>
</dbReference>
<keyword evidence="2" id="KW-1185">Reference proteome</keyword>
<evidence type="ECO:0000313" key="2">
    <source>
        <dbReference type="Proteomes" id="UP000070054"/>
    </source>
</evidence>
<comment type="caution">
    <text evidence="1">The sequence shown here is derived from an EMBL/GenBank/DDBJ whole genome shotgun (WGS) entry which is preliminary data.</text>
</comment>